<evidence type="ECO:0000313" key="3">
    <source>
        <dbReference type="Proteomes" id="UP000233551"/>
    </source>
</evidence>
<keyword evidence="3" id="KW-1185">Reference proteome</keyword>
<dbReference type="PANTHER" id="PTHR36766">
    <property type="entry name" value="PLANT BROAD-SPECTRUM MILDEW RESISTANCE PROTEIN RPW8"/>
    <property type="match status" value="1"/>
</dbReference>
<name>A0A2I0KZQ9_PUNGR</name>
<comment type="caution">
    <text evidence="2">The sequence shown here is derived from an EMBL/GenBank/DDBJ whole genome shotgun (WGS) entry which is preliminary data.</text>
</comment>
<dbReference type="EMBL" id="PGOL01000246">
    <property type="protein sequence ID" value="PKI73932.1"/>
    <property type="molecule type" value="Genomic_DNA"/>
</dbReference>
<sequence length="384" mass="44276">MNWHLKALKDYFLLARGDFFQAAIKLRLQFSWNIENQESFTNSSELEHITELLRLAGWRMRNIVTALLLHHNPLLLPLAPPNYRWQCRRRLIHLHRPVIKNQMTLSATSDSVSLTALTSLSISEIVELFKSLPSLQTLNISECPLLKALSGRVILRYLPVLGKLEILSCEELDLSTNDYDDDDDYGGGEDMPMTPNLQSTKLLKLVLDYIPKLETFPWWIRHLTNLERLIILSCQNLKTLPERFPNLTSLQSHTIWNCGEKLIRRCYEGRSYIHHSFSLQAVIYMDIFKLPQSLLVRGSNMEQLEPSEQLYVIDHPRARDPELVSLLPGFGSRTHIRPSRIRGLEPLVQPARGSQARIWVRTRVTNPDRGLVTPRLVEPRVGSP</sequence>
<dbReference type="AlphaFoldDB" id="A0A2I0KZQ9"/>
<evidence type="ECO:0000313" key="2">
    <source>
        <dbReference type="EMBL" id="PKI73932.1"/>
    </source>
</evidence>
<dbReference type="PANTHER" id="PTHR36766:SF70">
    <property type="entry name" value="DISEASE RESISTANCE PROTEIN RGA4"/>
    <property type="match status" value="1"/>
</dbReference>
<proteinExistence type="predicted"/>
<dbReference type="GO" id="GO:0006952">
    <property type="term" value="P:defense response"/>
    <property type="evidence" value="ECO:0007669"/>
    <property type="project" value="UniProtKB-KW"/>
</dbReference>
<accession>A0A2I0KZQ9</accession>
<evidence type="ECO:0000256" key="1">
    <source>
        <dbReference type="ARBA" id="ARBA00022821"/>
    </source>
</evidence>
<dbReference type="SUPFAM" id="SSF52058">
    <property type="entry name" value="L domain-like"/>
    <property type="match status" value="1"/>
</dbReference>
<dbReference type="Proteomes" id="UP000233551">
    <property type="component" value="Unassembled WGS sequence"/>
</dbReference>
<protein>
    <submittedName>
        <fullName evidence="2">Uncharacterized protein</fullName>
    </submittedName>
</protein>
<gene>
    <name evidence="2" type="ORF">CRG98_005657</name>
</gene>
<keyword evidence="1" id="KW-0611">Plant defense</keyword>
<reference evidence="2 3" key="1">
    <citation type="submission" date="2017-11" db="EMBL/GenBank/DDBJ databases">
        <title>De-novo sequencing of pomegranate (Punica granatum L.) genome.</title>
        <authorList>
            <person name="Akparov Z."/>
            <person name="Amiraslanov A."/>
            <person name="Hajiyeva S."/>
            <person name="Abbasov M."/>
            <person name="Kaur K."/>
            <person name="Hamwieh A."/>
            <person name="Solovyev V."/>
            <person name="Salamov A."/>
            <person name="Braich B."/>
            <person name="Kosarev P."/>
            <person name="Mahmoud A."/>
            <person name="Hajiyev E."/>
            <person name="Babayeva S."/>
            <person name="Izzatullayeva V."/>
            <person name="Mammadov A."/>
            <person name="Mammadov A."/>
            <person name="Sharifova S."/>
            <person name="Ojaghi J."/>
            <person name="Eynullazada K."/>
            <person name="Bayramov B."/>
            <person name="Abdulazimova A."/>
            <person name="Shahmuradov I."/>
        </authorList>
    </citation>
    <scope>NUCLEOTIDE SEQUENCE [LARGE SCALE GENOMIC DNA]</scope>
    <source>
        <strain evidence="3">cv. AG2017</strain>
        <tissue evidence="2">Leaf</tissue>
    </source>
</reference>
<organism evidence="2 3">
    <name type="scientific">Punica granatum</name>
    <name type="common">Pomegranate</name>
    <dbReference type="NCBI Taxonomy" id="22663"/>
    <lineage>
        <taxon>Eukaryota</taxon>
        <taxon>Viridiplantae</taxon>
        <taxon>Streptophyta</taxon>
        <taxon>Embryophyta</taxon>
        <taxon>Tracheophyta</taxon>
        <taxon>Spermatophyta</taxon>
        <taxon>Magnoliopsida</taxon>
        <taxon>eudicotyledons</taxon>
        <taxon>Gunneridae</taxon>
        <taxon>Pentapetalae</taxon>
        <taxon>rosids</taxon>
        <taxon>malvids</taxon>
        <taxon>Myrtales</taxon>
        <taxon>Lythraceae</taxon>
        <taxon>Punica</taxon>
    </lineage>
</organism>
<dbReference type="Gene3D" id="3.80.10.10">
    <property type="entry name" value="Ribonuclease Inhibitor"/>
    <property type="match status" value="1"/>
</dbReference>
<dbReference type="InterPro" id="IPR032675">
    <property type="entry name" value="LRR_dom_sf"/>
</dbReference>